<evidence type="ECO:0000313" key="1">
    <source>
        <dbReference type="EMBL" id="QWG06029.1"/>
    </source>
</evidence>
<name>A0ABX8GRK5_9BACT</name>
<dbReference type="RefSeq" id="WP_144073462.1">
    <property type="nucleotide sequence ID" value="NZ_CP076128.1"/>
</dbReference>
<evidence type="ECO:0008006" key="3">
    <source>
        <dbReference type="Google" id="ProtNLM"/>
    </source>
</evidence>
<dbReference type="InterPro" id="IPR035959">
    <property type="entry name" value="RutC-like_sf"/>
</dbReference>
<accession>A0ABX8GRK5</accession>
<keyword evidence="2" id="KW-1185">Reference proteome</keyword>
<protein>
    <recommendedName>
        <fullName evidence="3">RidA family protein</fullName>
    </recommendedName>
</protein>
<gene>
    <name evidence="1" type="ORF">KM029_11720</name>
</gene>
<dbReference type="Gene3D" id="3.30.1330.40">
    <property type="entry name" value="RutC-like"/>
    <property type="match status" value="1"/>
</dbReference>
<proteinExistence type="predicted"/>
<reference evidence="1 2" key="1">
    <citation type="submission" date="2021-05" db="EMBL/GenBank/DDBJ databases">
        <title>Comparative genomic studies on the polysaccharide-degrading batcterial strains of the Flammeovirga genus.</title>
        <authorList>
            <person name="Zewei F."/>
            <person name="Zheng Z."/>
            <person name="Yu L."/>
            <person name="Ruyue G."/>
            <person name="Yanhong M."/>
            <person name="Yuanyuan C."/>
            <person name="Jingyan G."/>
            <person name="Wenjun H."/>
        </authorList>
    </citation>
    <scope>NUCLEOTIDE SEQUENCE [LARGE SCALE GENOMIC DNA]</scope>
    <source>
        <strain evidence="1 2">YS10</strain>
    </source>
</reference>
<dbReference type="EMBL" id="CP076128">
    <property type="protein sequence ID" value="QWG06029.1"/>
    <property type="molecule type" value="Genomic_DNA"/>
</dbReference>
<dbReference type="SUPFAM" id="SSF55298">
    <property type="entry name" value="YjgF-like"/>
    <property type="match status" value="1"/>
</dbReference>
<evidence type="ECO:0000313" key="2">
    <source>
        <dbReference type="Proteomes" id="UP000682802"/>
    </source>
</evidence>
<sequence length="135" mass="15839">MKKTVFNTENLNEMPWFNHGMHLQEVKEFFRVTGICDHTSKHVQKYPNDPAGQAKQILIYMEEVFTQAGFNKNNIIHIDWAVTKEVSQEQAFETLKVWEDYISDMDMKPTAGIWKHVDSLIHPDMLVEFELILAK</sequence>
<organism evidence="1 2">
    <name type="scientific">Flammeovirga kamogawensis</name>
    <dbReference type="NCBI Taxonomy" id="373891"/>
    <lineage>
        <taxon>Bacteria</taxon>
        <taxon>Pseudomonadati</taxon>
        <taxon>Bacteroidota</taxon>
        <taxon>Cytophagia</taxon>
        <taxon>Cytophagales</taxon>
        <taxon>Flammeovirgaceae</taxon>
        <taxon>Flammeovirga</taxon>
    </lineage>
</organism>
<dbReference type="Proteomes" id="UP000682802">
    <property type="component" value="Chromosome 1"/>
</dbReference>